<keyword evidence="3" id="KW-1185">Reference proteome</keyword>
<feature type="region of interest" description="Disordered" evidence="1">
    <location>
        <begin position="14"/>
        <end position="67"/>
    </location>
</feature>
<accession>A0A9D3SW95</accession>
<sequence>MAQKCAIQQRKLLEKLKMSEGPGRESTDRSKLQDGHFHLPPLGDSQHPLRRRTSMEQPVAQSDRALRHERKRMMLDSIPEESLDEHAITTELQGEMFWEAPQGDQQSHLPPSHLPPVCQHKSPGTNEKRAETQRKCAIL</sequence>
<gene>
    <name evidence="2" type="ORF">MATL_G00230130</name>
</gene>
<feature type="compositionally biased region" description="Basic and acidic residues" evidence="1">
    <location>
        <begin position="14"/>
        <end position="37"/>
    </location>
</feature>
<comment type="caution">
    <text evidence="2">The sequence shown here is derived from an EMBL/GenBank/DDBJ whole genome shotgun (WGS) entry which is preliminary data.</text>
</comment>
<proteinExistence type="predicted"/>
<feature type="region of interest" description="Disordered" evidence="1">
    <location>
        <begin position="100"/>
        <end position="139"/>
    </location>
</feature>
<evidence type="ECO:0000313" key="2">
    <source>
        <dbReference type="EMBL" id="KAG7457700.1"/>
    </source>
</evidence>
<name>A0A9D3SW95_MEGAT</name>
<evidence type="ECO:0000313" key="3">
    <source>
        <dbReference type="Proteomes" id="UP001046870"/>
    </source>
</evidence>
<dbReference type="EMBL" id="JAFDVH010000021">
    <property type="protein sequence ID" value="KAG7457700.1"/>
    <property type="molecule type" value="Genomic_DNA"/>
</dbReference>
<evidence type="ECO:0000256" key="1">
    <source>
        <dbReference type="SAM" id="MobiDB-lite"/>
    </source>
</evidence>
<feature type="compositionally biased region" description="Basic and acidic residues" evidence="1">
    <location>
        <begin position="126"/>
        <end position="139"/>
    </location>
</feature>
<protein>
    <submittedName>
        <fullName evidence="2">Uncharacterized protein</fullName>
    </submittedName>
</protein>
<dbReference type="Proteomes" id="UP001046870">
    <property type="component" value="Chromosome 21"/>
</dbReference>
<organism evidence="2 3">
    <name type="scientific">Megalops atlanticus</name>
    <name type="common">Tarpon</name>
    <name type="synonym">Clupea gigantea</name>
    <dbReference type="NCBI Taxonomy" id="7932"/>
    <lineage>
        <taxon>Eukaryota</taxon>
        <taxon>Metazoa</taxon>
        <taxon>Chordata</taxon>
        <taxon>Craniata</taxon>
        <taxon>Vertebrata</taxon>
        <taxon>Euteleostomi</taxon>
        <taxon>Actinopterygii</taxon>
        <taxon>Neopterygii</taxon>
        <taxon>Teleostei</taxon>
        <taxon>Elopiformes</taxon>
        <taxon>Megalopidae</taxon>
        <taxon>Megalops</taxon>
    </lineage>
</organism>
<reference evidence="2" key="1">
    <citation type="submission" date="2021-01" db="EMBL/GenBank/DDBJ databases">
        <authorList>
            <person name="Zahm M."/>
            <person name="Roques C."/>
            <person name="Cabau C."/>
            <person name="Klopp C."/>
            <person name="Donnadieu C."/>
            <person name="Jouanno E."/>
            <person name="Lampietro C."/>
            <person name="Louis A."/>
            <person name="Herpin A."/>
            <person name="Echchiki A."/>
            <person name="Berthelot C."/>
            <person name="Parey E."/>
            <person name="Roest-Crollius H."/>
            <person name="Braasch I."/>
            <person name="Postlethwait J."/>
            <person name="Bobe J."/>
            <person name="Montfort J."/>
            <person name="Bouchez O."/>
            <person name="Begum T."/>
            <person name="Mejri S."/>
            <person name="Adams A."/>
            <person name="Chen W.-J."/>
            <person name="Guiguen Y."/>
        </authorList>
    </citation>
    <scope>NUCLEOTIDE SEQUENCE</scope>
    <source>
        <strain evidence="2">YG-15Mar2019-1</strain>
        <tissue evidence="2">Brain</tissue>
    </source>
</reference>
<dbReference type="AlphaFoldDB" id="A0A9D3SW95"/>